<proteinExistence type="predicted"/>
<dbReference type="AlphaFoldDB" id="A0A1G2JRZ2"/>
<organism evidence="1 2">
    <name type="scientific">Candidatus Staskawiczbacteria bacterium RIFOXYD1_FULL_32_13</name>
    <dbReference type="NCBI Taxonomy" id="1802234"/>
    <lineage>
        <taxon>Bacteria</taxon>
        <taxon>Candidatus Staskawicziibacteriota</taxon>
    </lineage>
</organism>
<reference evidence="1 2" key="1">
    <citation type="journal article" date="2016" name="Nat. Commun.">
        <title>Thousands of microbial genomes shed light on interconnected biogeochemical processes in an aquifer system.</title>
        <authorList>
            <person name="Anantharaman K."/>
            <person name="Brown C.T."/>
            <person name="Hug L.A."/>
            <person name="Sharon I."/>
            <person name="Castelle C.J."/>
            <person name="Probst A.J."/>
            <person name="Thomas B.C."/>
            <person name="Singh A."/>
            <person name="Wilkins M.J."/>
            <person name="Karaoz U."/>
            <person name="Brodie E.L."/>
            <person name="Williams K.H."/>
            <person name="Hubbard S.S."/>
            <person name="Banfield J.F."/>
        </authorList>
    </citation>
    <scope>NUCLEOTIDE SEQUENCE [LARGE SCALE GENOMIC DNA]</scope>
</reference>
<evidence type="ECO:0000313" key="2">
    <source>
        <dbReference type="Proteomes" id="UP000178935"/>
    </source>
</evidence>
<evidence type="ECO:0000313" key="1">
    <source>
        <dbReference type="EMBL" id="OGZ89201.1"/>
    </source>
</evidence>
<sequence>MDSSKLVEGCPFLSISSVKRDLLRYIKNNGDISGITSIGYGEDAKVCNYWFDSEFNNETDRPILMVSLNGSEPQKIRISEQLLSFGTRHYLVCNCGRRACKLFMPNGKTLFKCRQCYHLNYELCMINRNSIHGRLFYETNRKIKLVNKQTQISRMLYKGQFTHRYNRFLKLCKQAGFNNVVENAKELIEAINNQNL</sequence>
<accession>A0A1G2JRZ2</accession>
<comment type="caution">
    <text evidence="1">The sequence shown here is derived from an EMBL/GenBank/DDBJ whole genome shotgun (WGS) entry which is preliminary data.</text>
</comment>
<name>A0A1G2JRZ2_9BACT</name>
<gene>
    <name evidence="1" type="ORF">A2561_01280</name>
</gene>
<dbReference type="EMBL" id="MHPU01000010">
    <property type="protein sequence ID" value="OGZ89201.1"/>
    <property type="molecule type" value="Genomic_DNA"/>
</dbReference>
<dbReference type="Proteomes" id="UP000178935">
    <property type="component" value="Unassembled WGS sequence"/>
</dbReference>
<protein>
    <submittedName>
        <fullName evidence="1">Uncharacterized protein</fullName>
    </submittedName>
</protein>